<dbReference type="FunFam" id="2.30.30.70:FF:000001">
    <property type="entry name" value="60S ribosomal protein L21"/>
    <property type="match status" value="1"/>
</dbReference>
<dbReference type="PROSITE" id="PS01171">
    <property type="entry name" value="RIBOSOMAL_L21E"/>
    <property type="match status" value="1"/>
</dbReference>
<dbReference type="InterPro" id="IPR036948">
    <property type="entry name" value="Ribosomal_eL21_sf"/>
</dbReference>
<evidence type="ECO:0000313" key="4">
    <source>
        <dbReference type="EMBL" id="OEH77419.1"/>
    </source>
</evidence>
<dbReference type="GO" id="GO:0005840">
    <property type="term" value="C:ribosome"/>
    <property type="evidence" value="ECO:0007669"/>
    <property type="project" value="UniProtKB-KW"/>
</dbReference>
<dbReference type="Proteomes" id="UP000095192">
    <property type="component" value="Unassembled WGS sequence"/>
</dbReference>
<protein>
    <submittedName>
        <fullName evidence="4">Ribosomal protein rpl21</fullName>
    </submittedName>
</protein>
<keyword evidence="2 4" id="KW-0689">Ribosomal protein</keyword>
<dbReference type="GO" id="GO:0006412">
    <property type="term" value="P:translation"/>
    <property type="evidence" value="ECO:0007669"/>
    <property type="project" value="InterPro"/>
</dbReference>
<dbReference type="Pfam" id="PF01157">
    <property type="entry name" value="Ribosomal_L21e"/>
    <property type="match status" value="1"/>
</dbReference>
<keyword evidence="3" id="KW-0687">Ribonucleoprotein</keyword>
<dbReference type="GO" id="GO:1990904">
    <property type="term" value="C:ribonucleoprotein complex"/>
    <property type="evidence" value="ECO:0007669"/>
    <property type="project" value="UniProtKB-KW"/>
</dbReference>
<gene>
    <name evidence="4" type="ORF">cyc_01227</name>
</gene>
<dbReference type="InterPro" id="IPR018259">
    <property type="entry name" value="Ribosomal_eL21_CS"/>
</dbReference>
<dbReference type="VEuPathDB" id="ToxoDB:cyc_01227"/>
<accession>A0A1D3D1U9</accession>
<dbReference type="GO" id="GO:0003735">
    <property type="term" value="F:structural constituent of ribosome"/>
    <property type="evidence" value="ECO:0007669"/>
    <property type="project" value="InterPro"/>
</dbReference>
<dbReference type="FunFam" id="6.10.250.3260:FF:000002">
    <property type="entry name" value="60S ribosomal protein L21"/>
    <property type="match status" value="1"/>
</dbReference>
<sequence length="158" mass="18145">MPTSFGKRARTRQKYSKGFRMHGMPAVTRYLVTYNKGDFVDIVCDPSIQKGMPYSFYHGRTGVVFNVTRRAVGVEVKKVVGNRQIVKRLHVRIEHVRKSRCNELFLKRVKENDKAHHDAHLQGKTIKTKRTVKGPRDGAFVDGDNVEVLEPAAFEELY</sequence>
<dbReference type="OrthoDB" id="1539250at2759"/>
<dbReference type="GeneID" id="34618277"/>
<dbReference type="Gene3D" id="6.10.250.3260">
    <property type="match status" value="1"/>
</dbReference>
<dbReference type="PANTHER" id="PTHR20981">
    <property type="entry name" value="60S RIBOSOMAL PROTEIN L21"/>
    <property type="match status" value="1"/>
</dbReference>
<evidence type="ECO:0000256" key="1">
    <source>
        <dbReference type="ARBA" id="ARBA00008427"/>
    </source>
</evidence>
<dbReference type="InterPro" id="IPR001147">
    <property type="entry name" value="Ribosomal_eL21"/>
</dbReference>
<evidence type="ECO:0000313" key="5">
    <source>
        <dbReference type="Proteomes" id="UP000095192"/>
    </source>
</evidence>
<dbReference type="AlphaFoldDB" id="A0A1D3D1U9"/>
<comment type="similarity">
    <text evidence="1">Belongs to the eukaryotic ribosomal protein eL21 family.</text>
</comment>
<reference evidence="4 5" key="1">
    <citation type="journal article" date="2016" name="BMC Genomics">
        <title>Comparative genomics reveals Cyclospora cayetanensis possesses coccidia-like metabolism and invasion components but unique surface antigens.</title>
        <authorList>
            <person name="Liu S."/>
            <person name="Wang L."/>
            <person name="Zheng H."/>
            <person name="Xu Z."/>
            <person name="Roellig D.M."/>
            <person name="Li N."/>
            <person name="Frace M.A."/>
            <person name="Tang K."/>
            <person name="Arrowood M.J."/>
            <person name="Moss D.M."/>
            <person name="Zhang L."/>
            <person name="Feng Y."/>
            <person name="Xiao L."/>
        </authorList>
    </citation>
    <scope>NUCLEOTIDE SEQUENCE [LARGE SCALE GENOMIC DNA]</scope>
    <source>
        <strain evidence="4 5">CHN_HEN01</strain>
    </source>
</reference>
<proteinExistence type="inferred from homology"/>
<dbReference type="InterPro" id="IPR008991">
    <property type="entry name" value="Translation_prot_SH3-like_sf"/>
</dbReference>
<keyword evidence="5" id="KW-1185">Reference proteome</keyword>
<dbReference type="Gene3D" id="2.30.30.70">
    <property type="entry name" value="Ribosomal protein L21"/>
    <property type="match status" value="1"/>
</dbReference>
<evidence type="ECO:0000256" key="3">
    <source>
        <dbReference type="ARBA" id="ARBA00023274"/>
    </source>
</evidence>
<name>A0A1D3D1U9_9EIME</name>
<organism evidence="4 5">
    <name type="scientific">Cyclospora cayetanensis</name>
    <dbReference type="NCBI Taxonomy" id="88456"/>
    <lineage>
        <taxon>Eukaryota</taxon>
        <taxon>Sar</taxon>
        <taxon>Alveolata</taxon>
        <taxon>Apicomplexa</taxon>
        <taxon>Conoidasida</taxon>
        <taxon>Coccidia</taxon>
        <taxon>Eucoccidiorida</taxon>
        <taxon>Eimeriorina</taxon>
        <taxon>Eimeriidae</taxon>
        <taxon>Cyclospora</taxon>
    </lineage>
</organism>
<evidence type="ECO:0000256" key="2">
    <source>
        <dbReference type="ARBA" id="ARBA00022980"/>
    </source>
</evidence>
<comment type="caution">
    <text evidence="4">The sequence shown here is derived from an EMBL/GenBank/DDBJ whole genome shotgun (WGS) entry which is preliminary data.</text>
</comment>
<dbReference type="EMBL" id="JROU02001095">
    <property type="protein sequence ID" value="OEH77419.1"/>
    <property type="molecule type" value="Genomic_DNA"/>
</dbReference>
<dbReference type="VEuPathDB" id="ToxoDB:LOC34618277"/>
<dbReference type="SUPFAM" id="SSF50104">
    <property type="entry name" value="Translation proteins SH3-like domain"/>
    <property type="match status" value="1"/>
</dbReference>